<dbReference type="CDD" id="cd00082">
    <property type="entry name" value="HisKA"/>
    <property type="match status" value="1"/>
</dbReference>
<dbReference type="PROSITE" id="PS50110">
    <property type="entry name" value="RESPONSE_REGULATORY"/>
    <property type="match status" value="2"/>
</dbReference>
<dbReference type="EMBL" id="CP042425">
    <property type="protein sequence ID" value="QEL21011.1"/>
    <property type="molecule type" value="Genomic_DNA"/>
</dbReference>
<dbReference type="PROSITE" id="PS50113">
    <property type="entry name" value="PAC"/>
    <property type="match status" value="1"/>
</dbReference>
<reference evidence="10" key="1">
    <citation type="submission" date="2019-08" db="EMBL/GenBank/DDBJ databases">
        <title>Limnoglobus roseus gen. nov., sp. nov., a novel freshwater planctomycete with a giant genome from the family Gemmataceae.</title>
        <authorList>
            <person name="Kulichevskaya I.S."/>
            <person name="Naumoff D.G."/>
            <person name="Miroshnikov K."/>
            <person name="Ivanova A."/>
            <person name="Philippov D.A."/>
            <person name="Hakobyan A."/>
            <person name="Rijpstra I.C."/>
            <person name="Sinninghe Damste J.S."/>
            <person name="Liesack W."/>
            <person name="Dedysh S.N."/>
        </authorList>
    </citation>
    <scope>NUCLEOTIDE SEQUENCE [LARGE SCALE GENOMIC DNA]</scope>
    <source>
        <strain evidence="10">PX52</strain>
    </source>
</reference>
<dbReference type="Pfam" id="PF08448">
    <property type="entry name" value="PAS_4"/>
    <property type="match status" value="2"/>
</dbReference>
<dbReference type="InterPro" id="IPR000014">
    <property type="entry name" value="PAS"/>
</dbReference>
<evidence type="ECO:0000259" key="6">
    <source>
        <dbReference type="PROSITE" id="PS50110"/>
    </source>
</evidence>
<evidence type="ECO:0000256" key="4">
    <source>
        <dbReference type="PROSITE-ProRule" id="PRU00169"/>
    </source>
</evidence>
<dbReference type="InterPro" id="IPR004358">
    <property type="entry name" value="Sig_transdc_His_kin-like_C"/>
</dbReference>
<evidence type="ECO:0000259" key="5">
    <source>
        <dbReference type="PROSITE" id="PS50109"/>
    </source>
</evidence>
<evidence type="ECO:0000256" key="2">
    <source>
        <dbReference type="ARBA" id="ARBA00012438"/>
    </source>
</evidence>
<dbReference type="InterPro" id="IPR000700">
    <property type="entry name" value="PAS-assoc_C"/>
</dbReference>
<dbReference type="EC" id="2.7.13.3" evidence="2"/>
<dbReference type="OrthoDB" id="5287556at2"/>
<evidence type="ECO:0000313" key="9">
    <source>
        <dbReference type="EMBL" id="QEL21011.1"/>
    </source>
</evidence>
<dbReference type="SUPFAM" id="SSF55785">
    <property type="entry name" value="PYP-like sensor domain (PAS domain)"/>
    <property type="match status" value="2"/>
</dbReference>
<keyword evidence="9" id="KW-0418">Kinase</keyword>
<dbReference type="InterPro" id="IPR001789">
    <property type="entry name" value="Sig_transdc_resp-reg_receiver"/>
</dbReference>
<keyword evidence="10" id="KW-1185">Reference proteome</keyword>
<dbReference type="NCBIfam" id="TIGR00229">
    <property type="entry name" value="sensory_box"/>
    <property type="match status" value="2"/>
</dbReference>
<dbReference type="Gene3D" id="3.30.565.10">
    <property type="entry name" value="Histidine kinase-like ATPase, C-terminal domain"/>
    <property type="match status" value="1"/>
</dbReference>
<feature type="domain" description="Response regulatory" evidence="6">
    <location>
        <begin position="643"/>
        <end position="759"/>
    </location>
</feature>
<dbReference type="SMART" id="SM00091">
    <property type="entry name" value="PAS"/>
    <property type="match status" value="2"/>
</dbReference>
<dbReference type="Pfam" id="PF00512">
    <property type="entry name" value="HisKA"/>
    <property type="match status" value="1"/>
</dbReference>
<dbReference type="Gene3D" id="1.10.287.130">
    <property type="match status" value="1"/>
</dbReference>
<dbReference type="SMART" id="SM00086">
    <property type="entry name" value="PAC"/>
    <property type="match status" value="2"/>
</dbReference>
<evidence type="ECO:0000259" key="7">
    <source>
        <dbReference type="PROSITE" id="PS50112"/>
    </source>
</evidence>
<dbReference type="PANTHER" id="PTHR43065:SF42">
    <property type="entry name" value="TWO-COMPONENT SENSOR PPRA"/>
    <property type="match status" value="1"/>
</dbReference>
<dbReference type="SUPFAM" id="SSF47384">
    <property type="entry name" value="Homodimeric domain of signal transducing histidine kinase"/>
    <property type="match status" value="1"/>
</dbReference>
<dbReference type="SUPFAM" id="SSF52172">
    <property type="entry name" value="CheY-like"/>
    <property type="match status" value="2"/>
</dbReference>
<feature type="domain" description="PAS" evidence="7">
    <location>
        <begin position="134"/>
        <end position="194"/>
    </location>
</feature>
<organism evidence="9 10">
    <name type="scientific">Limnoglobus roseus</name>
    <dbReference type="NCBI Taxonomy" id="2598579"/>
    <lineage>
        <taxon>Bacteria</taxon>
        <taxon>Pseudomonadati</taxon>
        <taxon>Planctomycetota</taxon>
        <taxon>Planctomycetia</taxon>
        <taxon>Gemmatales</taxon>
        <taxon>Gemmataceae</taxon>
        <taxon>Limnoglobus</taxon>
    </lineage>
</organism>
<feature type="modified residue" description="4-aspartylphosphate" evidence="4">
    <location>
        <position position="68"/>
    </location>
</feature>
<dbReference type="SMART" id="SM00388">
    <property type="entry name" value="HisKA"/>
    <property type="match status" value="1"/>
</dbReference>
<keyword evidence="3 4" id="KW-0597">Phosphoprotein</keyword>
<dbReference type="KEGG" id="lrs:PX52LOC_08140"/>
<feature type="domain" description="Response regulatory" evidence="6">
    <location>
        <begin position="19"/>
        <end position="122"/>
    </location>
</feature>
<accession>A0A5C1APB3</accession>
<dbReference type="Gene3D" id="3.40.50.2300">
    <property type="match status" value="2"/>
</dbReference>
<dbReference type="Gene3D" id="3.30.450.20">
    <property type="entry name" value="PAS domain"/>
    <property type="match status" value="2"/>
</dbReference>
<dbReference type="InterPro" id="IPR036097">
    <property type="entry name" value="HisK_dim/P_sf"/>
</dbReference>
<dbReference type="InterPro" id="IPR003594">
    <property type="entry name" value="HATPase_dom"/>
</dbReference>
<evidence type="ECO:0000313" key="10">
    <source>
        <dbReference type="Proteomes" id="UP000324974"/>
    </source>
</evidence>
<dbReference type="GO" id="GO:0000155">
    <property type="term" value="F:phosphorelay sensor kinase activity"/>
    <property type="evidence" value="ECO:0007669"/>
    <property type="project" value="InterPro"/>
</dbReference>
<dbReference type="CDD" id="cd00130">
    <property type="entry name" value="PAS"/>
    <property type="match status" value="2"/>
</dbReference>
<dbReference type="PROSITE" id="PS50109">
    <property type="entry name" value="HIS_KIN"/>
    <property type="match status" value="1"/>
</dbReference>
<evidence type="ECO:0000259" key="8">
    <source>
        <dbReference type="PROSITE" id="PS50113"/>
    </source>
</evidence>
<evidence type="ECO:0000256" key="1">
    <source>
        <dbReference type="ARBA" id="ARBA00000085"/>
    </source>
</evidence>
<dbReference type="SUPFAM" id="SSF55874">
    <property type="entry name" value="ATPase domain of HSP90 chaperone/DNA topoisomerase II/histidine kinase"/>
    <property type="match status" value="1"/>
</dbReference>
<dbReference type="SMART" id="SM00387">
    <property type="entry name" value="HATPase_c"/>
    <property type="match status" value="1"/>
</dbReference>
<dbReference type="SMART" id="SM00448">
    <property type="entry name" value="REC"/>
    <property type="match status" value="2"/>
</dbReference>
<feature type="domain" description="PAC" evidence="8">
    <location>
        <begin position="332"/>
        <end position="386"/>
    </location>
</feature>
<dbReference type="Pfam" id="PF00072">
    <property type="entry name" value="Response_reg"/>
    <property type="match status" value="1"/>
</dbReference>
<dbReference type="Proteomes" id="UP000324974">
    <property type="component" value="Chromosome"/>
</dbReference>
<feature type="domain" description="Histidine kinase" evidence="5">
    <location>
        <begin position="399"/>
        <end position="622"/>
    </location>
</feature>
<evidence type="ECO:0000256" key="3">
    <source>
        <dbReference type="ARBA" id="ARBA00022553"/>
    </source>
</evidence>
<dbReference type="InterPro" id="IPR035965">
    <property type="entry name" value="PAS-like_dom_sf"/>
</dbReference>
<dbReference type="InterPro" id="IPR005467">
    <property type="entry name" value="His_kinase_dom"/>
</dbReference>
<dbReference type="PANTHER" id="PTHR43065">
    <property type="entry name" value="SENSOR HISTIDINE KINASE"/>
    <property type="match status" value="1"/>
</dbReference>
<dbReference type="Pfam" id="PF02518">
    <property type="entry name" value="HATPase_c"/>
    <property type="match status" value="1"/>
</dbReference>
<gene>
    <name evidence="9" type="ORF">PX52LOC_08140</name>
</gene>
<dbReference type="AlphaFoldDB" id="A0A5C1APB3"/>
<name>A0A5C1APB3_9BACT</name>
<comment type="catalytic activity">
    <reaction evidence="1">
        <text>ATP + protein L-histidine = ADP + protein N-phospho-L-histidine.</text>
        <dbReference type="EC" id="2.7.13.3"/>
    </reaction>
</comment>
<feature type="modified residue" description="4-aspartylphosphate" evidence="4">
    <location>
        <position position="694"/>
    </location>
</feature>
<proteinExistence type="predicted"/>
<dbReference type="InterPro" id="IPR001610">
    <property type="entry name" value="PAC"/>
</dbReference>
<dbReference type="InterPro" id="IPR003661">
    <property type="entry name" value="HisK_dim/P_dom"/>
</dbReference>
<sequence>MASRFDMAGFESPAHQAFRVLLVEGNPRTAQHTQEQLAALGCLVDVVTAVHDAVERAGEFNAQLVLLDRALDQGRVAQRIRDRFSIPVILLTDSPTEGQEPLSYVSKPTTARELSLVIEAVASRGRGEQALAAQRRLLVATLRSMADGIVTTDPQGRITYLNPQAETLSGWTLDEARDRRFEDVINILDERTRQPIALPAMEDITGKRVRSLGEHMTLVTRSGRELPIADSIAPVRGDAGEQLGCVLVFHDATKERAALREATNLAAIIASSQDGISVFAADGTVTAWNPAAERIYGYRADEMIGRPVFVAAPPGEEATMRALHSRMVASGTNTSFEAFRRRKDGSLVELSVALFPIRNAAGDATGYGAIFRDITQLRQLQQQFRQAQKMESIGLLAGGVVHDFNNLLTVIGGYSNLLIEDLPQNDHTRETVQEIRAAGERAANLTRQLLAFSRRQVLAPVVLALNDIVGQSMRMFQRLIGADIAIRFDADPALKRVKADLGQVEQALMNLIVNARDAMLGGGQLAIATRNETVTHSANGNGGDLRPGEYVRLSVSDTGCGIPADVQARIFEPFFTTKGVERGTGLGLAMVYGFVTQSGGQIAVTSTVGGGTTFDIMLPALDDEVSRPAVEAEAAPAGRCTETLLVVEDDLSVRQFVCTALRGQGYTILEAGDGTEALRVAEEHAGSIALLMTDVVMPEMGGRQLAEAMRTVRPGIKILFVSGYLDDAIARLEGVSSADNFLHKPFSPLVLARKIRHVLDAPA</sequence>
<dbReference type="InterPro" id="IPR013656">
    <property type="entry name" value="PAS_4"/>
</dbReference>
<feature type="domain" description="PAS" evidence="7">
    <location>
        <begin position="261"/>
        <end position="331"/>
    </location>
</feature>
<keyword evidence="9" id="KW-0808">Transferase</keyword>
<protein>
    <recommendedName>
        <fullName evidence="2">histidine kinase</fullName>
        <ecNumber evidence="2">2.7.13.3</ecNumber>
    </recommendedName>
</protein>
<dbReference type="PROSITE" id="PS50112">
    <property type="entry name" value="PAS"/>
    <property type="match status" value="2"/>
</dbReference>
<dbReference type="InterPro" id="IPR011006">
    <property type="entry name" value="CheY-like_superfamily"/>
</dbReference>
<dbReference type="InterPro" id="IPR036890">
    <property type="entry name" value="HATPase_C_sf"/>
</dbReference>
<dbReference type="PRINTS" id="PR00344">
    <property type="entry name" value="BCTRLSENSOR"/>
</dbReference>